<dbReference type="Proteomes" id="UP000011086">
    <property type="component" value="Unassembled WGS sequence"/>
</dbReference>
<dbReference type="EMBL" id="JH793541">
    <property type="protein sequence ID" value="ELQ38758.1"/>
    <property type="molecule type" value="Genomic_DNA"/>
</dbReference>
<protein>
    <submittedName>
        <fullName evidence="1">Uncharacterized protein</fullName>
    </submittedName>
</protein>
<organism evidence="1">
    <name type="scientific">Pyricularia oryzae (strain Y34)</name>
    <name type="common">Rice blast fungus</name>
    <name type="synonym">Magnaporthe oryzae</name>
    <dbReference type="NCBI Taxonomy" id="1143189"/>
    <lineage>
        <taxon>Eukaryota</taxon>
        <taxon>Fungi</taxon>
        <taxon>Dikarya</taxon>
        <taxon>Ascomycota</taxon>
        <taxon>Pezizomycotina</taxon>
        <taxon>Sordariomycetes</taxon>
        <taxon>Sordariomycetidae</taxon>
        <taxon>Magnaporthales</taxon>
        <taxon>Pyriculariaceae</taxon>
        <taxon>Pyricularia</taxon>
    </lineage>
</organism>
<reference evidence="1" key="1">
    <citation type="journal article" date="2012" name="PLoS Genet.">
        <title>Comparative analysis of the genomes of two field isolates of the rice blast fungus Magnaporthe oryzae.</title>
        <authorList>
            <person name="Xue M."/>
            <person name="Yang J."/>
            <person name="Li Z."/>
            <person name="Hu S."/>
            <person name="Yao N."/>
            <person name="Dean R.A."/>
            <person name="Zhao W."/>
            <person name="Shen M."/>
            <person name="Zhang H."/>
            <person name="Li C."/>
            <person name="Liu L."/>
            <person name="Cao L."/>
            <person name="Xu X."/>
            <person name="Xing Y."/>
            <person name="Hsiang T."/>
            <person name="Zhang Z."/>
            <person name="Xu J.R."/>
            <person name="Peng Y.L."/>
        </authorList>
    </citation>
    <scope>NUCLEOTIDE SEQUENCE</scope>
    <source>
        <strain evidence="1">Y34</strain>
    </source>
</reference>
<accession>A0AA97NYK2</accession>
<name>A0AA97NYK2_PYRO3</name>
<proteinExistence type="predicted"/>
<evidence type="ECO:0000313" key="1">
    <source>
        <dbReference type="EMBL" id="ELQ38758.1"/>
    </source>
</evidence>
<sequence length="23" mass="2663">MSKSQRLVAQGYLRKEQVAKVDK</sequence>
<dbReference type="AlphaFoldDB" id="A0AA97NYK2"/>
<gene>
    <name evidence="1" type="ORF">OOU_Y34scaffold00528g50</name>
</gene>